<evidence type="ECO:0000313" key="4">
    <source>
        <dbReference type="Proteomes" id="UP001596527"/>
    </source>
</evidence>
<evidence type="ECO:0000256" key="2">
    <source>
        <dbReference type="SAM" id="Phobius"/>
    </source>
</evidence>
<evidence type="ECO:0008006" key="5">
    <source>
        <dbReference type="Google" id="ProtNLM"/>
    </source>
</evidence>
<feature type="transmembrane region" description="Helical" evidence="2">
    <location>
        <begin position="149"/>
        <end position="170"/>
    </location>
</feature>
<gene>
    <name evidence="3" type="ORF">ACFQWG_04365</name>
</gene>
<reference evidence="4" key="1">
    <citation type="journal article" date="2019" name="Int. J. Syst. Evol. Microbiol.">
        <title>The Global Catalogue of Microorganisms (GCM) 10K type strain sequencing project: providing services to taxonomists for standard genome sequencing and annotation.</title>
        <authorList>
            <consortium name="The Broad Institute Genomics Platform"/>
            <consortium name="The Broad Institute Genome Sequencing Center for Infectious Disease"/>
            <person name="Wu L."/>
            <person name="Ma J."/>
        </authorList>
    </citation>
    <scope>NUCLEOTIDE SEQUENCE [LARGE SCALE GENOMIC DNA]</scope>
    <source>
        <strain evidence="4">CCUG 56698</strain>
    </source>
</reference>
<keyword evidence="2" id="KW-0812">Transmembrane</keyword>
<protein>
    <recommendedName>
        <fullName evidence="5">Membrane protein YmcC</fullName>
    </recommendedName>
</protein>
<dbReference type="Proteomes" id="UP001596527">
    <property type="component" value="Unassembled WGS sequence"/>
</dbReference>
<evidence type="ECO:0000256" key="1">
    <source>
        <dbReference type="SAM" id="MobiDB-lite"/>
    </source>
</evidence>
<evidence type="ECO:0000313" key="3">
    <source>
        <dbReference type="EMBL" id="MFC7580451.1"/>
    </source>
</evidence>
<accession>A0ABW2SLR1</accession>
<keyword evidence="4" id="KW-1185">Reference proteome</keyword>
<feature type="region of interest" description="Disordered" evidence="1">
    <location>
        <begin position="176"/>
        <end position="196"/>
    </location>
</feature>
<feature type="transmembrane region" description="Helical" evidence="2">
    <location>
        <begin position="35"/>
        <end position="53"/>
    </location>
</feature>
<comment type="caution">
    <text evidence="3">The sequence shown here is derived from an EMBL/GenBank/DDBJ whole genome shotgun (WGS) entry which is preliminary data.</text>
</comment>
<dbReference type="EMBL" id="JBHTEF010000001">
    <property type="protein sequence ID" value="MFC7580451.1"/>
    <property type="molecule type" value="Genomic_DNA"/>
</dbReference>
<feature type="transmembrane region" description="Helical" evidence="2">
    <location>
        <begin position="116"/>
        <end position="137"/>
    </location>
</feature>
<feature type="transmembrane region" description="Helical" evidence="2">
    <location>
        <begin position="59"/>
        <end position="79"/>
    </location>
</feature>
<sequence length="196" mass="20928">MVYALIAGCEAAFWILIAAGLIARYPLGRRRLGTALLALTPVVDLVLLVATALDLRSGGQAGTAHSLAAVYLGFSVAYGRRMVAWADARFAHRFAGGPAPRRLYGREYAIECWKGLPLTFLAVAIAAGLLWALISIAPDPDQVATLTGSFRVLAIILGADTLWTLSYTLWPRTRPGGASWEPPGPGASQPRAQFRP</sequence>
<name>A0ABW2SLR1_9ACTO</name>
<feature type="transmembrane region" description="Helical" evidence="2">
    <location>
        <begin position="6"/>
        <end position="23"/>
    </location>
</feature>
<proteinExistence type="predicted"/>
<organism evidence="3 4">
    <name type="scientific">Schaalia naturae</name>
    <dbReference type="NCBI Taxonomy" id="635203"/>
    <lineage>
        <taxon>Bacteria</taxon>
        <taxon>Bacillati</taxon>
        <taxon>Actinomycetota</taxon>
        <taxon>Actinomycetes</taxon>
        <taxon>Actinomycetales</taxon>
        <taxon>Actinomycetaceae</taxon>
        <taxon>Schaalia</taxon>
    </lineage>
</organism>
<dbReference type="RefSeq" id="WP_380972465.1">
    <property type="nucleotide sequence ID" value="NZ_JBHTEF010000001.1"/>
</dbReference>
<keyword evidence="2" id="KW-0472">Membrane</keyword>
<keyword evidence="2" id="KW-1133">Transmembrane helix</keyword>